<dbReference type="GO" id="GO:0003779">
    <property type="term" value="F:actin binding"/>
    <property type="evidence" value="ECO:0007669"/>
    <property type="project" value="UniProtKB-KW"/>
</dbReference>
<evidence type="ECO:0000313" key="6">
    <source>
        <dbReference type="Ensembl" id="ENSXETP00000063731"/>
    </source>
</evidence>
<dbReference type="Ensembl" id="ENSXETT00000062062">
    <property type="protein sequence ID" value="ENSXETP00000063731"/>
    <property type="gene ID" value="ENSXETG00000020747"/>
</dbReference>
<dbReference type="GeneTree" id="ENSGT00940000158280"/>
<sequence length="360" mass="40511">MSLHIHQDKYRDLDEDELLRNLSEADLKQLETVLEDLDPDNALLPAGLRQKDQTSKVPTGPFDRDSLLEFLEKDALSKKDREDYVPFTGEKKGKIFIPKQKPLDFRKDENISLDPELEEALTSATDTELCDLAAILGMPNLLPSSGTSNGYDSQGFPNVVKAEPVRPIFDEPPNPTNVEETLKRIRDNDPRLTEINLNNIKNIPIPTLKDYAKALEKNTHVRIFSIAATRSNDPVAVAYADMLKVNRTLRSFNIESNFVTGSGILALVEALKENETLQEIKIDNQRQQLGTGVEMEIARLLEENSTILKFGYHFTQQGPRTRAASAITKNNDLALMSVGLERYATWLLIAFFLLSLYPSI</sequence>
<protein>
    <submittedName>
        <fullName evidence="6">Tropomodulin 3</fullName>
    </submittedName>
</protein>
<dbReference type="PANTHER" id="PTHR10901">
    <property type="entry name" value="TROPOMODULIN"/>
    <property type="match status" value="1"/>
</dbReference>
<proteinExistence type="inferred from homology"/>
<reference evidence="6" key="1">
    <citation type="journal article" date="2010" name="Science">
        <title>The genome of the Western clawed frog Xenopus tropicalis.</title>
        <authorList>
            <person name="Hellsten U."/>
            <person name="Harland R.M."/>
            <person name="Gilchrist M.J."/>
            <person name="Hendrix D."/>
            <person name="Jurka J."/>
            <person name="Kapitonov V."/>
            <person name="Ovcharenko I."/>
            <person name="Putnam N.H."/>
            <person name="Shu S."/>
            <person name="Taher L."/>
            <person name="Blitz I.L."/>
            <person name="Blumberg B."/>
            <person name="Dichmann D.S."/>
            <person name="Dubchak I."/>
            <person name="Amaya E."/>
            <person name="Detter J.C."/>
            <person name="Fletcher R."/>
            <person name="Gerhard D.S."/>
            <person name="Goodstein D."/>
            <person name="Graves T."/>
            <person name="Grigoriev I.V."/>
            <person name="Grimwood J."/>
            <person name="Kawashima T."/>
            <person name="Lindquist E."/>
            <person name="Lucas S.M."/>
            <person name="Mead P.E."/>
            <person name="Mitros T."/>
            <person name="Ogino H."/>
            <person name="Ohta Y."/>
            <person name="Poliakov A.V."/>
            <person name="Pollet N."/>
            <person name="Robert J."/>
            <person name="Salamov A."/>
            <person name="Sater A.K."/>
            <person name="Schmutz J."/>
            <person name="Terry A."/>
            <person name="Vize P.D."/>
            <person name="Warren W.C."/>
            <person name="Wells D."/>
            <person name="Wills A."/>
            <person name="Wilson R.K."/>
            <person name="Zimmerman L.B."/>
            <person name="Zorn A.M."/>
            <person name="Grainger R."/>
            <person name="Grammer T."/>
            <person name="Khokha M.K."/>
            <person name="Richardson P.M."/>
            <person name="Rokhsar D.S."/>
        </authorList>
    </citation>
    <scope>NUCLEOTIDE SEQUENCE [LARGE SCALE GENOMIC DNA]</scope>
    <source>
        <strain evidence="6">Nigerian</strain>
    </source>
</reference>
<organism evidence="6">
    <name type="scientific">Xenopus tropicalis</name>
    <name type="common">Western clawed frog</name>
    <name type="synonym">Silurana tropicalis</name>
    <dbReference type="NCBI Taxonomy" id="8364"/>
    <lineage>
        <taxon>Eukaryota</taxon>
        <taxon>Metazoa</taxon>
        <taxon>Chordata</taxon>
        <taxon>Craniata</taxon>
        <taxon>Vertebrata</taxon>
        <taxon>Euteleostomi</taxon>
        <taxon>Amphibia</taxon>
        <taxon>Batrachia</taxon>
        <taxon>Anura</taxon>
        <taxon>Pipoidea</taxon>
        <taxon>Pipidae</taxon>
        <taxon>Xenopodinae</taxon>
        <taxon>Xenopus</taxon>
        <taxon>Silurana</taxon>
    </lineage>
</organism>
<dbReference type="PANTHER" id="PTHR10901:SF18">
    <property type="entry name" value="TROPOMODULIN-3"/>
    <property type="match status" value="1"/>
</dbReference>
<dbReference type="Xenbase" id="XB-GENE-944516">
    <property type="gene designation" value="tmod3"/>
</dbReference>
<evidence type="ECO:0000256" key="1">
    <source>
        <dbReference type="ARBA" id="ARBA00004245"/>
    </source>
</evidence>
<accession>A0A6I8Q2S2</accession>
<evidence type="ECO:0000256" key="2">
    <source>
        <dbReference type="ARBA" id="ARBA00009345"/>
    </source>
</evidence>
<dbReference type="Bgee" id="ENSXETG00000020747">
    <property type="expression patterns" value="Expressed in mesonephros and 14 other cell types or tissues"/>
</dbReference>
<comment type="subcellular location">
    <subcellularLocation>
        <location evidence="1">Cytoplasm</location>
        <location evidence="1">Cytoskeleton</location>
    </subcellularLocation>
</comment>
<comment type="similarity">
    <text evidence="2">Belongs to the tropomodulin family.</text>
</comment>
<dbReference type="Pfam" id="PF03250">
    <property type="entry name" value="Tropomodulin"/>
    <property type="match status" value="1"/>
</dbReference>
<evidence type="ECO:0000256" key="5">
    <source>
        <dbReference type="ARBA" id="ARBA00023212"/>
    </source>
</evidence>
<dbReference type="GO" id="GO:0005523">
    <property type="term" value="F:tropomyosin binding"/>
    <property type="evidence" value="ECO:0007669"/>
    <property type="project" value="InterPro"/>
</dbReference>
<evidence type="ECO:0000256" key="3">
    <source>
        <dbReference type="ARBA" id="ARBA00022490"/>
    </source>
</evidence>
<keyword evidence="4" id="KW-0009">Actin-binding</keyword>
<dbReference type="InterPro" id="IPR004934">
    <property type="entry name" value="TMOD"/>
</dbReference>
<name>A0A6I8Q2S2_XENTR</name>
<dbReference type="SUPFAM" id="SSF52047">
    <property type="entry name" value="RNI-like"/>
    <property type="match status" value="1"/>
</dbReference>
<keyword evidence="5" id="KW-0206">Cytoskeleton</keyword>
<dbReference type="GO" id="GO:0005856">
    <property type="term" value="C:cytoskeleton"/>
    <property type="evidence" value="ECO:0007669"/>
    <property type="project" value="UniProtKB-SubCell"/>
</dbReference>
<dbReference type="InParanoid" id="A0A6I8Q2S2"/>
<dbReference type="GO" id="GO:0051694">
    <property type="term" value="P:pointed-end actin filament capping"/>
    <property type="evidence" value="ECO:0007669"/>
    <property type="project" value="InterPro"/>
</dbReference>
<evidence type="ECO:0000256" key="4">
    <source>
        <dbReference type="ARBA" id="ARBA00023203"/>
    </source>
</evidence>
<keyword evidence="3" id="KW-0963">Cytoplasm</keyword>
<dbReference type="AlphaFoldDB" id="A0A6I8Q2S2"/>
<reference evidence="6" key="2">
    <citation type="submission" date="2020-05" db="UniProtKB">
        <authorList>
            <consortium name="Ensembl"/>
        </authorList>
    </citation>
    <scope>IDENTIFICATION</scope>
</reference>
<dbReference type="FunFam" id="3.80.10.10:FF:000006">
    <property type="entry name" value="Tropomodulin 2"/>
    <property type="match status" value="1"/>
</dbReference>
<gene>
    <name evidence="6" type="primary">tmod3</name>
</gene>
<dbReference type="Gene3D" id="3.80.10.10">
    <property type="entry name" value="Ribonuclease Inhibitor"/>
    <property type="match status" value="1"/>
</dbReference>
<dbReference type="InterPro" id="IPR032675">
    <property type="entry name" value="LRR_dom_sf"/>
</dbReference>